<gene>
    <name evidence="7" type="ORF">OFUS_LOCUS26300</name>
</gene>
<comment type="subcellular location">
    <subcellularLocation>
        <location evidence="5">Golgi apparatus</location>
        <location evidence="5">Golgi stack membrane</location>
        <topology evidence="5">Single-pass type II membrane protein</topology>
    </subcellularLocation>
</comment>
<keyword evidence="5" id="KW-0333">Golgi apparatus</keyword>
<dbReference type="PANTHER" id="PTHR11929">
    <property type="entry name" value="ALPHA- 1,3 -FUCOSYLTRANSFERASE"/>
    <property type="match status" value="1"/>
</dbReference>
<feature type="non-terminal residue" evidence="7">
    <location>
        <position position="1"/>
    </location>
</feature>
<dbReference type="Pfam" id="PF00852">
    <property type="entry name" value="Glyco_transf_10"/>
    <property type="match status" value="1"/>
</dbReference>
<comment type="caution">
    <text evidence="7">The sequence shown here is derived from an EMBL/GenBank/DDBJ whole genome shotgun (WGS) entry which is preliminary data.</text>
</comment>
<dbReference type="GO" id="GO:0046920">
    <property type="term" value="F:alpha-(1-&gt;3)-fucosyltransferase activity"/>
    <property type="evidence" value="ECO:0007669"/>
    <property type="project" value="TreeGrafter"/>
</dbReference>
<organism evidence="7 8">
    <name type="scientific">Owenia fusiformis</name>
    <name type="common">Polychaete worm</name>
    <dbReference type="NCBI Taxonomy" id="6347"/>
    <lineage>
        <taxon>Eukaryota</taxon>
        <taxon>Metazoa</taxon>
        <taxon>Spiralia</taxon>
        <taxon>Lophotrochozoa</taxon>
        <taxon>Annelida</taxon>
        <taxon>Polychaeta</taxon>
        <taxon>Sedentaria</taxon>
        <taxon>Canalipalpata</taxon>
        <taxon>Sabellida</taxon>
        <taxon>Oweniida</taxon>
        <taxon>Oweniidae</taxon>
        <taxon>Owenia</taxon>
    </lineage>
</organism>
<feature type="domain" description="Fucosyltransferase C-terminal" evidence="6">
    <location>
        <begin position="1"/>
        <end position="122"/>
    </location>
</feature>
<evidence type="ECO:0000256" key="5">
    <source>
        <dbReference type="RuleBase" id="RU003832"/>
    </source>
</evidence>
<dbReference type="UniPathway" id="UPA00378"/>
<keyword evidence="5" id="KW-0472">Membrane</keyword>
<dbReference type="EC" id="2.4.1.-" evidence="5"/>
<evidence type="ECO:0000256" key="2">
    <source>
        <dbReference type="ARBA" id="ARBA00008919"/>
    </source>
</evidence>
<keyword evidence="3 5" id="KW-0328">Glycosyltransferase</keyword>
<keyword evidence="8" id="KW-1185">Reference proteome</keyword>
<dbReference type="GO" id="GO:0032580">
    <property type="term" value="C:Golgi cisterna membrane"/>
    <property type="evidence" value="ECO:0007669"/>
    <property type="project" value="UniProtKB-SubCell"/>
</dbReference>
<dbReference type="OrthoDB" id="427096at2759"/>
<feature type="non-terminal residue" evidence="7">
    <location>
        <position position="138"/>
    </location>
</feature>
<evidence type="ECO:0000256" key="3">
    <source>
        <dbReference type="ARBA" id="ARBA00022676"/>
    </source>
</evidence>
<evidence type="ECO:0000256" key="1">
    <source>
        <dbReference type="ARBA" id="ARBA00004922"/>
    </source>
</evidence>
<evidence type="ECO:0000313" key="8">
    <source>
        <dbReference type="Proteomes" id="UP000749559"/>
    </source>
</evidence>
<keyword evidence="4 5" id="KW-0808">Transferase</keyword>
<name>A0A8J1XP96_OWEFU</name>
<dbReference type="Gene3D" id="3.40.50.11660">
    <property type="entry name" value="Glycosyl transferase family 10, C-terminal domain"/>
    <property type="match status" value="1"/>
</dbReference>
<protein>
    <recommendedName>
        <fullName evidence="5">Fucosyltransferase</fullName>
        <ecNumber evidence="5">2.4.1.-</ecNumber>
    </recommendedName>
</protein>
<comment type="pathway">
    <text evidence="1">Protein modification; protein glycosylation.</text>
</comment>
<keyword evidence="5" id="KW-0812">Transmembrane</keyword>
<dbReference type="InterPro" id="IPR001503">
    <property type="entry name" value="Glyco_trans_10"/>
</dbReference>
<dbReference type="SUPFAM" id="SSF53756">
    <property type="entry name" value="UDP-Glycosyltransferase/glycogen phosphorylase"/>
    <property type="match status" value="1"/>
</dbReference>
<sequence length="138" mass="16688">CYRHVGATYKFYLAFENSDCRDYVTEKVWRNSFMMNIIPIVRGFYNNFKTILPPGSYIHTNDFPNPESLAKYLKYLDKNNTAYNEYFSWKKTYIQDTTRNKLCDLCRTLHETRGDVKTYKNIWGDFYSFKNNCYNYDN</sequence>
<evidence type="ECO:0000313" key="7">
    <source>
        <dbReference type="EMBL" id="CAH1802647.1"/>
    </source>
</evidence>
<accession>A0A8J1XP96</accession>
<dbReference type="InterPro" id="IPR055270">
    <property type="entry name" value="Glyco_tran_10_C"/>
</dbReference>
<dbReference type="EMBL" id="CAIIXF020000012">
    <property type="protein sequence ID" value="CAH1802647.1"/>
    <property type="molecule type" value="Genomic_DNA"/>
</dbReference>
<comment type="similarity">
    <text evidence="2 5">Belongs to the glycosyltransferase 10 family.</text>
</comment>
<reference evidence="7" key="1">
    <citation type="submission" date="2022-03" db="EMBL/GenBank/DDBJ databases">
        <authorList>
            <person name="Martin C."/>
        </authorList>
    </citation>
    <scope>NUCLEOTIDE SEQUENCE</scope>
</reference>
<dbReference type="InterPro" id="IPR038577">
    <property type="entry name" value="GT10-like_C_sf"/>
</dbReference>
<dbReference type="PANTHER" id="PTHR11929:SF145">
    <property type="entry name" value="ALPHA-(1,3)-FUCOSYLTRANSFERASE FUT-1"/>
    <property type="match status" value="1"/>
</dbReference>
<evidence type="ECO:0000259" key="6">
    <source>
        <dbReference type="Pfam" id="PF00852"/>
    </source>
</evidence>
<dbReference type="Proteomes" id="UP000749559">
    <property type="component" value="Unassembled WGS sequence"/>
</dbReference>
<proteinExistence type="inferred from homology"/>
<evidence type="ECO:0000256" key="4">
    <source>
        <dbReference type="ARBA" id="ARBA00022679"/>
    </source>
</evidence>
<dbReference type="AlphaFoldDB" id="A0A8J1XP96"/>